<dbReference type="InterPro" id="IPR001647">
    <property type="entry name" value="HTH_TetR"/>
</dbReference>
<comment type="caution">
    <text evidence="4">The sequence shown here is derived from an EMBL/GenBank/DDBJ whole genome shotgun (WGS) entry which is preliminary data.</text>
</comment>
<dbReference type="InterPro" id="IPR050624">
    <property type="entry name" value="HTH-type_Tx_Regulator"/>
</dbReference>
<dbReference type="EMBL" id="JAEEGC010000217">
    <property type="protein sequence ID" value="MBV7276852.1"/>
    <property type="molecule type" value="Genomic_DNA"/>
</dbReference>
<name>A0A949TX43_9CLOT</name>
<dbReference type="PROSITE" id="PS50977">
    <property type="entry name" value="HTH_TETR_2"/>
    <property type="match status" value="1"/>
</dbReference>
<dbReference type="RefSeq" id="WP_218323932.1">
    <property type="nucleotide sequence ID" value="NZ_JAEEGC010000217.1"/>
</dbReference>
<sequence>MNKQDLRIVKTIDIISESFLDCLEKKEFKQLTVKDITEKARINRSTFYKYYMDKYDLLNKFIDNVLKDFHENLDAEFIDLPCSDLITHRHQIEKTIAFFLSQKRVYVILWNADINRNVFDEMLRIGENKIFDKIENNAGINVKSQDYSKLYSKLFLATMMASMRWWFELKNSISAEHLSEIMIQNMTKGIFNTFKSDLISDKS</sequence>
<organism evidence="4 5">
    <name type="scientific">Clostridium thailandense</name>
    <dbReference type="NCBI Taxonomy" id="2794346"/>
    <lineage>
        <taxon>Bacteria</taxon>
        <taxon>Bacillati</taxon>
        <taxon>Bacillota</taxon>
        <taxon>Clostridia</taxon>
        <taxon>Eubacteriales</taxon>
        <taxon>Clostridiaceae</taxon>
        <taxon>Clostridium</taxon>
    </lineage>
</organism>
<keyword evidence="5" id="KW-1185">Reference proteome</keyword>
<dbReference type="AlphaFoldDB" id="A0A949TX43"/>
<protein>
    <submittedName>
        <fullName evidence="4">TetR/AcrR family transcriptional regulator</fullName>
    </submittedName>
</protein>
<evidence type="ECO:0000259" key="3">
    <source>
        <dbReference type="PROSITE" id="PS50977"/>
    </source>
</evidence>
<dbReference type="PANTHER" id="PTHR43479">
    <property type="entry name" value="ACREF/ENVCD OPERON REPRESSOR-RELATED"/>
    <property type="match status" value="1"/>
</dbReference>
<reference evidence="4" key="1">
    <citation type="submission" date="2020-12" db="EMBL/GenBank/DDBJ databases">
        <title>Clostridium thailandense sp. nov., a novel acetogenic bacterium isolated from peat land soil in Thailand.</title>
        <authorList>
            <person name="Chaikitkaew S."/>
            <person name="Birkeland N.K."/>
        </authorList>
    </citation>
    <scope>NUCLEOTIDE SEQUENCE</scope>
    <source>
        <strain evidence="4">PL3</strain>
    </source>
</reference>
<dbReference type="Proteomes" id="UP000694308">
    <property type="component" value="Unassembled WGS sequence"/>
</dbReference>
<evidence type="ECO:0000256" key="1">
    <source>
        <dbReference type="ARBA" id="ARBA00023125"/>
    </source>
</evidence>
<keyword evidence="1 2" id="KW-0238">DNA-binding</keyword>
<evidence type="ECO:0000313" key="4">
    <source>
        <dbReference type="EMBL" id="MBV7276852.1"/>
    </source>
</evidence>
<feature type="DNA-binding region" description="H-T-H motif" evidence="2">
    <location>
        <begin position="32"/>
        <end position="51"/>
    </location>
</feature>
<accession>A0A949TX43</accession>
<dbReference type="Pfam" id="PF00440">
    <property type="entry name" value="TetR_N"/>
    <property type="match status" value="1"/>
</dbReference>
<dbReference type="PANTHER" id="PTHR43479:SF7">
    <property type="entry name" value="TETR-FAMILY TRANSCRIPTIONAL REGULATOR"/>
    <property type="match status" value="1"/>
</dbReference>
<evidence type="ECO:0000313" key="5">
    <source>
        <dbReference type="Proteomes" id="UP000694308"/>
    </source>
</evidence>
<gene>
    <name evidence="4" type="ORF">I6U48_28690</name>
</gene>
<proteinExistence type="predicted"/>
<dbReference type="GO" id="GO:0003677">
    <property type="term" value="F:DNA binding"/>
    <property type="evidence" value="ECO:0007669"/>
    <property type="project" value="UniProtKB-UniRule"/>
</dbReference>
<evidence type="ECO:0000256" key="2">
    <source>
        <dbReference type="PROSITE-ProRule" id="PRU00335"/>
    </source>
</evidence>
<feature type="domain" description="HTH tetR-type" evidence="3">
    <location>
        <begin position="9"/>
        <end position="69"/>
    </location>
</feature>